<name>A0A8H7ZTL1_9FUNG</name>
<proteinExistence type="predicted"/>
<keyword evidence="6" id="KW-1185">Reference proteome</keyword>
<evidence type="ECO:0000256" key="2">
    <source>
        <dbReference type="PROSITE-ProRule" id="PRU00035"/>
    </source>
</evidence>
<dbReference type="InterPro" id="IPR001487">
    <property type="entry name" value="Bromodomain"/>
</dbReference>
<dbReference type="Gene3D" id="1.20.920.10">
    <property type="entry name" value="Bromodomain-like"/>
    <property type="match status" value="1"/>
</dbReference>
<dbReference type="SUPFAM" id="SSF47370">
    <property type="entry name" value="Bromodomain"/>
    <property type="match status" value="1"/>
</dbReference>
<feature type="region of interest" description="Disordered" evidence="3">
    <location>
        <begin position="79"/>
        <end position="149"/>
    </location>
</feature>
<feature type="region of interest" description="Disordered" evidence="3">
    <location>
        <begin position="170"/>
        <end position="190"/>
    </location>
</feature>
<dbReference type="PROSITE" id="PS50014">
    <property type="entry name" value="BROMODOMAIN_2"/>
    <property type="match status" value="1"/>
</dbReference>
<evidence type="ECO:0000256" key="3">
    <source>
        <dbReference type="SAM" id="MobiDB-lite"/>
    </source>
</evidence>
<evidence type="ECO:0000256" key="1">
    <source>
        <dbReference type="ARBA" id="ARBA00023117"/>
    </source>
</evidence>
<dbReference type="OrthoDB" id="21449at2759"/>
<feature type="region of interest" description="Disordered" evidence="3">
    <location>
        <begin position="1"/>
        <end position="28"/>
    </location>
</feature>
<dbReference type="AlphaFoldDB" id="A0A8H7ZTL1"/>
<dbReference type="PANTHER" id="PTHR22881:SF27">
    <property type="entry name" value="BROMODOMAIN CONTAINING 7_9"/>
    <property type="match status" value="1"/>
</dbReference>
<evidence type="ECO:0000313" key="5">
    <source>
        <dbReference type="EMBL" id="KAG5459147.1"/>
    </source>
</evidence>
<evidence type="ECO:0000313" key="6">
    <source>
        <dbReference type="Proteomes" id="UP000673691"/>
    </source>
</evidence>
<accession>A0A8H7ZTL1</accession>
<feature type="compositionally biased region" description="Basic and acidic residues" evidence="3">
    <location>
        <begin position="79"/>
        <end position="103"/>
    </location>
</feature>
<evidence type="ECO:0000259" key="4">
    <source>
        <dbReference type="PROSITE" id="PS50014"/>
    </source>
</evidence>
<gene>
    <name evidence="5" type="ORF">BJ554DRAFT_488</name>
</gene>
<dbReference type="GO" id="GO:0006325">
    <property type="term" value="P:chromatin organization"/>
    <property type="evidence" value="ECO:0007669"/>
    <property type="project" value="UniProtKB-ARBA"/>
</dbReference>
<comment type="caution">
    <text evidence="5">The sequence shown here is derived from an EMBL/GenBank/DDBJ whole genome shotgun (WGS) entry which is preliminary data.</text>
</comment>
<dbReference type="PANTHER" id="PTHR22881">
    <property type="entry name" value="BROMODOMAIN CONTAINING PROTEIN"/>
    <property type="match status" value="1"/>
</dbReference>
<feature type="domain" description="Bromo" evidence="4">
    <location>
        <begin position="231"/>
        <end position="279"/>
    </location>
</feature>
<organism evidence="5 6">
    <name type="scientific">Olpidium bornovanus</name>
    <dbReference type="NCBI Taxonomy" id="278681"/>
    <lineage>
        <taxon>Eukaryota</taxon>
        <taxon>Fungi</taxon>
        <taxon>Fungi incertae sedis</taxon>
        <taxon>Olpidiomycota</taxon>
        <taxon>Olpidiomycotina</taxon>
        <taxon>Olpidiomycetes</taxon>
        <taxon>Olpidiales</taxon>
        <taxon>Olpidiaceae</taxon>
        <taxon>Olpidium</taxon>
    </lineage>
</organism>
<dbReference type="InterPro" id="IPR036427">
    <property type="entry name" value="Bromodomain-like_sf"/>
</dbReference>
<reference evidence="5 6" key="1">
    <citation type="journal article" name="Sci. Rep.">
        <title>Genome-scale phylogenetic analyses confirm Olpidium as the closest living zoosporic fungus to the non-flagellated, terrestrial fungi.</title>
        <authorList>
            <person name="Chang Y."/>
            <person name="Rochon D."/>
            <person name="Sekimoto S."/>
            <person name="Wang Y."/>
            <person name="Chovatia M."/>
            <person name="Sandor L."/>
            <person name="Salamov A."/>
            <person name="Grigoriev I.V."/>
            <person name="Stajich J.E."/>
            <person name="Spatafora J.W."/>
        </authorList>
    </citation>
    <scope>NUCLEOTIDE SEQUENCE [LARGE SCALE GENOMIC DNA]</scope>
    <source>
        <strain evidence="5">S191</strain>
    </source>
</reference>
<feature type="compositionally biased region" description="Basic and acidic residues" evidence="3">
    <location>
        <begin position="336"/>
        <end position="349"/>
    </location>
</feature>
<dbReference type="Proteomes" id="UP000673691">
    <property type="component" value="Unassembled WGS sequence"/>
</dbReference>
<sequence length="560" mass="59556">MNSNRGGARVDNNVGQVPNGHAAGNVLGGDFPGYPSGSAGGNLGDRAGVAPSATAKGKLKIKLVSSVLTTDVARLVPLKREAPADENRHGPASRRDDAERVPNDPRPAAVAEYPAPVSPAISGAGSPRPCADEDEALPNAMGTPSDAAPPAFEGAMLDGGGVPAANAANKTVGRSGKSKKGAKHSAKARGGRNYVPKCTGGLWAPKKKELHIVAGGFCVFINEFYIPACPDRKDDYGFFLQPVDTSVVTDYLSVVKEPMDFGTMKAKASAKQYRMIEEFHVLSSVRLCSVIVDGIEPFWGLAYNSPQTAYHRYAEKIGEYGRLAILREGKNVMTEEETRQERSKEEEKRRRQQPAKKQQPQGGREVKGGKGKRRLAAGSDRTASTPVPADGRKPWRSQSHVTYDEFAGERRTPGAPGERSATPSGDLSLHRHSQDPGGTTATIHPDLADIIFDPAAELSTLCVSRSESVATLLATNARYLQTPRTHGEQKGPQPAPLIKAFAAALEPDGTIAAIVGGSIVEAEKPTGKPTYLADCSLAPSGMAQLNWWVPADYVVLEWKS</sequence>
<protein>
    <recommendedName>
        <fullName evidence="4">Bromo domain-containing protein</fullName>
    </recommendedName>
</protein>
<dbReference type="EMBL" id="JAEFCI010007299">
    <property type="protein sequence ID" value="KAG5459147.1"/>
    <property type="molecule type" value="Genomic_DNA"/>
</dbReference>
<feature type="compositionally biased region" description="Basic residues" evidence="3">
    <location>
        <begin position="176"/>
        <end position="190"/>
    </location>
</feature>
<feature type="region of interest" description="Disordered" evidence="3">
    <location>
        <begin position="333"/>
        <end position="442"/>
    </location>
</feature>
<dbReference type="Pfam" id="PF00439">
    <property type="entry name" value="Bromodomain"/>
    <property type="match status" value="1"/>
</dbReference>
<keyword evidence="1 2" id="KW-0103">Bromodomain</keyword>
<dbReference type="InterPro" id="IPR051831">
    <property type="entry name" value="Bromodomain_contain_prot"/>
</dbReference>